<sequence>PLRGNVKISGYAIVKSVPQADTLVLVGSGPAGKAPPEKVLILSGIVVPRIARRKDAVDEPYAFHAKEFMRKLVIGKRVKFTVTYIHGESGREYGTAELENVGDLTEKLVAEGWAKLKPAKEPANKSKDKDAKVKPEQEKYEILSAKEAAAIEAKIGLHAAKPVANAVRTVEHLTAADQIKEFFNANRGKKLNCIVEQVREGSSLRLELPEKTHKVFVLHLAGVQAPRIPVPKSGVYICKHWLAWCLFTVFV</sequence>
<accession>A0A0J8DTV7</accession>
<dbReference type="GO" id="GO:0005829">
    <property type="term" value="C:cytosol"/>
    <property type="evidence" value="ECO:0007669"/>
    <property type="project" value="TreeGrafter"/>
</dbReference>
<dbReference type="AlphaFoldDB" id="A0A0J8DTV7"/>
<dbReference type="GO" id="GO:0004518">
    <property type="term" value="F:nuclease activity"/>
    <property type="evidence" value="ECO:0007669"/>
    <property type="project" value="TreeGrafter"/>
</dbReference>
<evidence type="ECO:0000313" key="2">
    <source>
        <dbReference type="EMBL" id="KMS94225.1"/>
    </source>
</evidence>
<protein>
    <recommendedName>
        <fullName evidence="1">TNase-like domain-containing protein</fullName>
    </recommendedName>
</protein>
<dbReference type="PANTHER" id="PTHR12302">
    <property type="entry name" value="EBNA2 BINDING PROTEIN P100"/>
    <property type="match status" value="1"/>
</dbReference>
<dbReference type="InterPro" id="IPR016071">
    <property type="entry name" value="Staphylococal_nuclease_OB-fold"/>
</dbReference>
<keyword evidence="3" id="KW-1185">Reference proteome</keyword>
<dbReference type="OrthoDB" id="1748468at2759"/>
<dbReference type="Gramene" id="KMS94225">
    <property type="protein sequence ID" value="KMS94225"/>
    <property type="gene ID" value="BVRB_023550"/>
</dbReference>
<feature type="domain" description="TNase-like" evidence="1">
    <location>
        <begin position="12"/>
        <end position="160"/>
    </location>
</feature>
<dbReference type="PANTHER" id="PTHR12302:SF2">
    <property type="entry name" value="STAPHYLOCOCCAL NUCLEASE DOMAIN-CONTAINING PROTEIN 1"/>
    <property type="match status" value="1"/>
</dbReference>
<dbReference type="Pfam" id="PF00565">
    <property type="entry name" value="SNase"/>
    <property type="match status" value="1"/>
</dbReference>
<dbReference type="EMBL" id="KQ095181">
    <property type="protein sequence ID" value="KMS94225.1"/>
    <property type="molecule type" value="Genomic_DNA"/>
</dbReference>
<dbReference type="GO" id="GO:0006402">
    <property type="term" value="P:mRNA catabolic process"/>
    <property type="evidence" value="ECO:0007669"/>
    <property type="project" value="TreeGrafter"/>
</dbReference>
<evidence type="ECO:0000259" key="1">
    <source>
        <dbReference type="PROSITE" id="PS50830"/>
    </source>
</evidence>
<feature type="non-terminal residue" evidence="2">
    <location>
        <position position="251"/>
    </location>
</feature>
<dbReference type="InterPro" id="IPR035437">
    <property type="entry name" value="SNase_OB-fold_sf"/>
</dbReference>
<dbReference type="OMA" id="AFHAKEF"/>
<dbReference type="SMART" id="SM00318">
    <property type="entry name" value="SNc"/>
    <property type="match status" value="1"/>
</dbReference>
<reference evidence="2 3" key="1">
    <citation type="journal article" date="2014" name="Nature">
        <title>The genome of the recently domesticated crop plant sugar beet (Beta vulgaris).</title>
        <authorList>
            <person name="Dohm J.C."/>
            <person name="Minoche A.E."/>
            <person name="Holtgrawe D."/>
            <person name="Capella-Gutierrez S."/>
            <person name="Zakrzewski F."/>
            <person name="Tafer H."/>
            <person name="Rupp O."/>
            <person name="Sorensen T.R."/>
            <person name="Stracke R."/>
            <person name="Reinhardt R."/>
            <person name="Goesmann A."/>
            <person name="Kraft T."/>
            <person name="Schulz B."/>
            <person name="Stadler P.F."/>
            <person name="Schmidt T."/>
            <person name="Gabaldon T."/>
            <person name="Lehrach H."/>
            <person name="Weisshaar B."/>
            <person name="Himmelbauer H."/>
        </authorList>
    </citation>
    <scope>NUCLEOTIDE SEQUENCE [LARGE SCALE GENOMIC DNA]</scope>
    <source>
        <tissue evidence="2">Taproot</tissue>
    </source>
</reference>
<dbReference type="Gene3D" id="2.40.50.90">
    <property type="match status" value="2"/>
</dbReference>
<gene>
    <name evidence="2" type="ORF">BVRB_023550</name>
</gene>
<dbReference type="SUPFAM" id="SSF50199">
    <property type="entry name" value="Staphylococcal nuclease"/>
    <property type="match status" value="1"/>
</dbReference>
<dbReference type="Proteomes" id="UP000035740">
    <property type="component" value="Unassembled WGS sequence"/>
</dbReference>
<dbReference type="eggNOG" id="KOG2039">
    <property type="taxonomic scope" value="Eukaryota"/>
</dbReference>
<dbReference type="PROSITE" id="PS50830">
    <property type="entry name" value="TNASE_3"/>
    <property type="match status" value="1"/>
</dbReference>
<name>A0A0J8DTV7_BETVV</name>
<dbReference type="GO" id="GO:0003723">
    <property type="term" value="F:RNA binding"/>
    <property type="evidence" value="ECO:0007669"/>
    <property type="project" value="TreeGrafter"/>
</dbReference>
<evidence type="ECO:0000313" key="3">
    <source>
        <dbReference type="Proteomes" id="UP000035740"/>
    </source>
</evidence>
<organism evidence="2 3">
    <name type="scientific">Beta vulgaris subsp. vulgaris</name>
    <name type="common">Beet</name>
    <dbReference type="NCBI Taxonomy" id="3555"/>
    <lineage>
        <taxon>Eukaryota</taxon>
        <taxon>Viridiplantae</taxon>
        <taxon>Streptophyta</taxon>
        <taxon>Embryophyta</taxon>
        <taxon>Tracheophyta</taxon>
        <taxon>Spermatophyta</taxon>
        <taxon>Magnoliopsida</taxon>
        <taxon>eudicotyledons</taxon>
        <taxon>Gunneridae</taxon>
        <taxon>Pentapetalae</taxon>
        <taxon>Caryophyllales</taxon>
        <taxon>Chenopodiaceae</taxon>
        <taxon>Betoideae</taxon>
        <taxon>Beta</taxon>
    </lineage>
</organism>
<proteinExistence type="predicted"/>
<feature type="non-terminal residue" evidence="2">
    <location>
        <position position="1"/>
    </location>
</feature>
<dbReference type="GO" id="GO:0005634">
    <property type="term" value="C:nucleus"/>
    <property type="evidence" value="ECO:0007669"/>
    <property type="project" value="TreeGrafter"/>
</dbReference>